<sequence>MLNPITGKPVVFCFFNFFRSFFLPFRIGRQSLALEPDHWALRSAAKDVQGRQAWHVSLIVKKNMSGGRKNNHYPYHVFWDFTYDNRFMMDSLRNTLFSFRSFYELQEVFSTLKQLPCRLLGINLQMRNVPYESNIRSSKRNAHYPSINI</sequence>
<dbReference type="EMBL" id="CP037920">
    <property type="protein sequence ID" value="QDT95900.1"/>
    <property type="molecule type" value="Genomic_DNA"/>
</dbReference>
<evidence type="ECO:0000313" key="2">
    <source>
        <dbReference type="Proteomes" id="UP000318704"/>
    </source>
</evidence>
<name>A0A517VSF2_9PLAN</name>
<dbReference type="KEGG" id="gaw:V144x_13490"/>
<gene>
    <name evidence="1" type="ORF">V144x_13490</name>
</gene>
<dbReference type="Proteomes" id="UP000318704">
    <property type="component" value="Chromosome"/>
</dbReference>
<organism evidence="1 2">
    <name type="scientific">Gimesia aquarii</name>
    <dbReference type="NCBI Taxonomy" id="2527964"/>
    <lineage>
        <taxon>Bacteria</taxon>
        <taxon>Pseudomonadati</taxon>
        <taxon>Planctomycetota</taxon>
        <taxon>Planctomycetia</taxon>
        <taxon>Planctomycetales</taxon>
        <taxon>Planctomycetaceae</taxon>
        <taxon>Gimesia</taxon>
    </lineage>
</organism>
<dbReference type="AlphaFoldDB" id="A0A517VSF2"/>
<protein>
    <submittedName>
        <fullName evidence="1">Uncharacterized protein</fullName>
    </submittedName>
</protein>
<accession>A0A517VSF2</accession>
<evidence type="ECO:0000313" key="1">
    <source>
        <dbReference type="EMBL" id="QDT95900.1"/>
    </source>
</evidence>
<reference evidence="1 2" key="1">
    <citation type="submission" date="2019-03" db="EMBL/GenBank/DDBJ databases">
        <title>Deep-cultivation of Planctomycetes and their phenomic and genomic characterization uncovers novel biology.</title>
        <authorList>
            <person name="Wiegand S."/>
            <person name="Jogler M."/>
            <person name="Boedeker C."/>
            <person name="Pinto D."/>
            <person name="Vollmers J."/>
            <person name="Rivas-Marin E."/>
            <person name="Kohn T."/>
            <person name="Peeters S.H."/>
            <person name="Heuer A."/>
            <person name="Rast P."/>
            <person name="Oberbeckmann S."/>
            <person name="Bunk B."/>
            <person name="Jeske O."/>
            <person name="Meyerdierks A."/>
            <person name="Storesund J.E."/>
            <person name="Kallscheuer N."/>
            <person name="Luecker S."/>
            <person name="Lage O.M."/>
            <person name="Pohl T."/>
            <person name="Merkel B.J."/>
            <person name="Hornburger P."/>
            <person name="Mueller R.-W."/>
            <person name="Bruemmer F."/>
            <person name="Labrenz M."/>
            <person name="Spormann A.M."/>
            <person name="Op den Camp H."/>
            <person name="Overmann J."/>
            <person name="Amann R."/>
            <person name="Jetten M.S.M."/>
            <person name="Mascher T."/>
            <person name="Medema M.H."/>
            <person name="Devos D.P."/>
            <person name="Kaster A.-K."/>
            <person name="Ovreas L."/>
            <person name="Rohde M."/>
            <person name="Galperin M.Y."/>
            <person name="Jogler C."/>
        </authorList>
    </citation>
    <scope>NUCLEOTIDE SEQUENCE [LARGE SCALE GENOMIC DNA]</scope>
    <source>
        <strain evidence="1 2">V144</strain>
    </source>
</reference>
<proteinExistence type="predicted"/>